<sequence>MQYEQIKELIAIFEKTDLNDMEVQLDNAVLRLNRGAVSPFTHTGSTDTQTQGTVATQPVVLTSQTAASGETVEENISSTVPTADESENQGDKVIKSPIVGTFYQSASPDEEPFVKIGDTIAKGDVVCIIEAMKFMNEVNSEVSGTITEILVNDGDFVEYGQELFRVR</sequence>
<dbReference type="PROSITE" id="PS50968">
    <property type="entry name" value="BIOTINYL_LIPOYL"/>
    <property type="match status" value="1"/>
</dbReference>
<dbReference type="Proteomes" id="UP000637513">
    <property type="component" value="Unassembled WGS sequence"/>
</dbReference>
<dbReference type="PRINTS" id="PR01071">
    <property type="entry name" value="ACOABIOTINCC"/>
</dbReference>
<dbReference type="CDD" id="cd06850">
    <property type="entry name" value="biotinyl_domain"/>
    <property type="match status" value="1"/>
</dbReference>
<dbReference type="PANTHER" id="PTHR45266:SF3">
    <property type="entry name" value="OXALOACETATE DECARBOXYLASE ALPHA CHAIN"/>
    <property type="match status" value="1"/>
</dbReference>
<gene>
    <name evidence="6" type="primary">accB</name>
    <name evidence="6" type="ORF">H8700_00090</name>
</gene>
<dbReference type="EMBL" id="JACRSW010000001">
    <property type="protein sequence ID" value="MBC8556120.1"/>
    <property type="molecule type" value="Genomic_DNA"/>
</dbReference>
<evidence type="ECO:0000256" key="4">
    <source>
        <dbReference type="SAM" id="MobiDB-lite"/>
    </source>
</evidence>
<feature type="domain" description="Lipoyl-binding" evidence="5">
    <location>
        <begin position="91"/>
        <end position="167"/>
    </location>
</feature>
<feature type="region of interest" description="Disordered" evidence="4">
    <location>
        <begin position="66"/>
        <end position="89"/>
    </location>
</feature>
<keyword evidence="2 3" id="KW-0092">Biotin</keyword>
<protein>
    <recommendedName>
        <fullName evidence="1 3">Biotin carboxyl carrier protein of acetyl-CoA carboxylase</fullName>
    </recommendedName>
</protein>
<comment type="function">
    <text evidence="3">This protein is a component of the acetyl coenzyme A carboxylase complex; first, biotin carboxylase catalyzes the carboxylation of the carrier protein and then the transcarboxylase transfers the carboxyl group to form malonyl-CoA.</text>
</comment>
<reference evidence="6 7" key="1">
    <citation type="submission" date="2020-08" db="EMBL/GenBank/DDBJ databases">
        <title>Genome public.</title>
        <authorList>
            <person name="Liu C."/>
            <person name="Sun Q."/>
        </authorList>
    </citation>
    <scope>NUCLEOTIDE SEQUENCE [LARGE SCALE GENOMIC DNA]</scope>
    <source>
        <strain evidence="6 7">BX3</strain>
    </source>
</reference>
<organism evidence="6 7">
    <name type="scientific">Jutongia hominis</name>
    <dbReference type="NCBI Taxonomy" id="2763664"/>
    <lineage>
        <taxon>Bacteria</taxon>
        <taxon>Bacillati</taxon>
        <taxon>Bacillota</taxon>
        <taxon>Clostridia</taxon>
        <taxon>Lachnospirales</taxon>
        <taxon>Lachnospiraceae</taxon>
        <taxon>Jutongia</taxon>
    </lineage>
</organism>
<evidence type="ECO:0000259" key="5">
    <source>
        <dbReference type="PROSITE" id="PS50968"/>
    </source>
</evidence>
<dbReference type="Gene3D" id="2.40.50.100">
    <property type="match status" value="1"/>
</dbReference>
<dbReference type="SUPFAM" id="SSF51230">
    <property type="entry name" value="Single hybrid motif"/>
    <property type="match status" value="1"/>
</dbReference>
<dbReference type="PANTHER" id="PTHR45266">
    <property type="entry name" value="OXALOACETATE DECARBOXYLASE ALPHA CHAIN"/>
    <property type="match status" value="1"/>
</dbReference>
<evidence type="ECO:0000256" key="2">
    <source>
        <dbReference type="ARBA" id="ARBA00023267"/>
    </source>
</evidence>
<dbReference type="InterPro" id="IPR011053">
    <property type="entry name" value="Single_hybrid_motif"/>
</dbReference>
<evidence type="ECO:0000256" key="3">
    <source>
        <dbReference type="RuleBase" id="RU364072"/>
    </source>
</evidence>
<dbReference type="RefSeq" id="WP_249302049.1">
    <property type="nucleotide sequence ID" value="NZ_JACRSW010000001.1"/>
</dbReference>
<comment type="pathway">
    <text evidence="3">Lipid metabolism; fatty acid biosynthesis.</text>
</comment>
<comment type="caution">
    <text evidence="6">The sequence shown here is derived from an EMBL/GenBank/DDBJ whole genome shotgun (WGS) entry which is preliminary data.</text>
</comment>
<dbReference type="Pfam" id="PF00364">
    <property type="entry name" value="Biotin_lipoyl"/>
    <property type="match status" value="1"/>
</dbReference>
<dbReference type="InterPro" id="IPR001249">
    <property type="entry name" value="AcCoA_biotinCC"/>
</dbReference>
<keyword evidence="3" id="KW-0444">Lipid biosynthesis</keyword>
<keyword evidence="7" id="KW-1185">Reference proteome</keyword>
<dbReference type="InterPro" id="IPR000089">
    <property type="entry name" value="Biotin_lipoyl"/>
</dbReference>
<evidence type="ECO:0000256" key="1">
    <source>
        <dbReference type="ARBA" id="ARBA00017562"/>
    </source>
</evidence>
<accession>A0ABR7MQP9</accession>
<dbReference type="NCBIfam" id="TIGR00531">
    <property type="entry name" value="BCCP"/>
    <property type="match status" value="1"/>
</dbReference>
<feature type="compositionally biased region" description="Polar residues" evidence="4">
    <location>
        <begin position="66"/>
        <end position="81"/>
    </location>
</feature>
<keyword evidence="3" id="KW-0275">Fatty acid biosynthesis</keyword>
<dbReference type="InterPro" id="IPR050709">
    <property type="entry name" value="Biotin_Carboxyl_Carrier/Decarb"/>
</dbReference>
<keyword evidence="3" id="KW-0276">Fatty acid metabolism</keyword>
<keyword evidence="3" id="KW-0443">Lipid metabolism</keyword>
<evidence type="ECO:0000313" key="6">
    <source>
        <dbReference type="EMBL" id="MBC8556120.1"/>
    </source>
</evidence>
<evidence type="ECO:0000313" key="7">
    <source>
        <dbReference type="Proteomes" id="UP000637513"/>
    </source>
</evidence>
<proteinExistence type="predicted"/>
<name>A0ABR7MQP9_9FIRM</name>